<protein>
    <submittedName>
        <fullName evidence="1">Uncharacterized protein</fullName>
    </submittedName>
</protein>
<evidence type="ECO:0000313" key="2">
    <source>
        <dbReference type="Proteomes" id="UP000287872"/>
    </source>
</evidence>
<proteinExistence type="predicted"/>
<dbReference type="Proteomes" id="UP000287872">
    <property type="component" value="Unassembled WGS sequence"/>
</dbReference>
<sequence length="48" mass="5400">MAKFFLENTILDRLPMALSGITHTDFNFTGEVCSKLNISLKRSELSLP</sequence>
<comment type="caution">
    <text evidence="1">The sequence shown here is derived from an EMBL/GenBank/DDBJ whole genome shotgun (WGS) entry which is preliminary data.</text>
</comment>
<dbReference type="EMBL" id="BHYK01000034">
    <property type="protein sequence ID" value="GCD12472.1"/>
    <property type="molecule type" value="Genomic_DNA"/>
</dbReference>
<keyword evidence="2" id="KW-1185">Reference proteome</keyword>
<reference evidence="1 2" key="1">
    <citation type="submission" date="2018-11" db="EMBL/GenBank/DDBJ databases">
        <title>Genome sequencing and assembly of Clostridium tagluense strain A121.</title>
        <authorList>
            <person name="Murakami T."/>
            <person name="Segawa T."/>
            <person name="Shcherbakova V.A."/>
            <person name="Mori H."/>
            <person name="Yoshimura Y."/>
        </authorList>
    </citation>
    <scope>NUCLEOTIDE SEQUENCE [LARGE SCALE GENOMIC DNA]</scope>
    <source>
        <strain evidence="1 2">A121</strain>
    </source>
</reference>
<organism evidence="1 2">
    <name type="scientific">Clostridium tagluense</name>
    <dbReference type="NCBI Taxonomy" id="360422"/>
    <lineage>
        <taxon>Bacteria</taxon>
        <taxon>Bacillati</taxon>
        <taxon>Bacillota</taxon>
        <taxon>Clostridia</taxon>
        <taxon>Eubacteriales</taxon>
        <taxon>Clostridiaceae</taxon>
        <taxon>Clostridium</taxon>
    </lineage>
</organism>
<accession>A0A401USD7</accession>
<gene>
    <name evidence="1" type="ORF">Ctaglu_40950</name>
</gene>
<dbReference type="AlphaFoldDB" id="A0A401USD7"/>
<name>A0A401USD7_9CLOT</name>
<evidence type="ECO:0000313" key="1">
    <source>
        <dbReference type="EMBL" id="GCD12472.1"/>
    </source>
</evidence>